<dbReference type="AlphaFoldDB" id="A0A099EXN8"/>
<evidence type="ECO:0000313" key="2">
    <source>
        <dbReference type="EMBL" id="KGJ02756.1"/>
    </source>
</evidence>
<keyword evidence="3" id="KW-1185">Reference proteome</keyword>
<sequence>MSDFTFSIVGGIAWSVLLALTSLLLPRARALWFLNGVALWGILISVGLNIAARLDGDIAGYFYVLMALQFEIVGAAALVLRLIVRRRID</sequence>
<feature type="transmembrane region" description="Helical" evidence="1">
    <location>
        <begin position="32"/>
        <end position="52"/>
    </location>
</feature>
<keyword evidence="1" id="KW-0472">Membrane</keyword>
<keyword evidence="1" id="KW-0812">Transmembrane</keyword>
<dbReference type="RefSeq" id="WP_036721247.1">
    <property type="nucleotide sequence ID" value="NZ_JRKS01000062.1"/>
</dbReference>
<feature type="transmembrane region" description="Helical" evidence="1">
    <location>
        <begin position="6"/>
        <end position="25"/>
    </location>
</feature>
<protein>
    <submittedName>
        <fullName evidence="2">Uncharacterized protein</fullName>
    </submittedName>
</protein>
<gene>
    <name evidence="2" type="ORF">IC63_14190</name>
</gene>
<organism evidence="2 3">
    <name type="scientific">Paracoccus sphaerophysae</name>
    <dbReference type="NCBI Taxonomy" id="690417"/>
    <lineage>
        <taxon>Bacteria</taxon>
        <taxon>Pseudomonadati</taxon>
        <taxon>Pseudomonadota</taxon>
        <taxon>Alphaproteobacteria</taxon>
        <taxon>Rhodobacterales</taxon>
        <taxon>Paracoccaceae</taxon>
        <taxon>Paracoccus</taxon>
    </lineage>
</organism>
<name>A0A099EXN8_9RHOB</name>
<evidence type="ECO:0000313" key="3">
    <source>
        <dbReference type="Proteomes" id="UP000029917"/>
    </source>
</evidence>
<keyword evidence="1" id="KW-1133">Transmembrane helix</keyword>
<dbReference type="EMBL" id="JRKS01000062">
    <property type="protein sequence ID" value="KGJ02756.1"/>
    <property type="molecule type" value="Genomic_DNA"/>
</dbReference>
<comment type="caution">
    <text evidence="2">The sequence shown here is derived from an EMBL/GenBank/DDBJ whole genome shotgun (WGS) entry which is preliminary data.</text>
</comment>
<proteinExistence type="predicted"/>
<reference evidence="2 3" key="1">
    <citation type="submission" date="2014-09" db="EMBL/GenBank/DDBJ databases">
        <authorList>
            <person name="McGinnis J.M."/>
            <person name="Wolfgang W.J."/>
        </authorList>
    </citation>
    <scope>NUCLEOTIDE SEQUENCE [LARGE SCALE GENOMIC DNA]</scope>
    <source>
        <strain evidence="2 3">HAMBI 3106</strain>
    </source>
</reference>
<reference evidence="2 3" key="2">
    <citation type="submission" date="2014-10" db="EMBL/GenBank/DDBJ databases">
        <title>Paracoccus sanguinis sp. nov., isolated from clinical specimens of New York State patients.</title>
        <authorList>
            <person name="Mingle L.A."/>
            <person name="Cole J.A."/>
            <person name="Lapierre P."/>
            <person name="Musser K.A."/>
        </authorList>
    </citation>
    <scope>NUCLEOTIDE SEQUENCE [LARGE SCALE GENOMIC DNA]</scope>
    <source>
        <strain evidence="2 3">HAMBI 3106</strain>
    </source>
</reference>
<accession>A0A099EXN8</accession>
<evidence type="ECO:0000256" key="1">
    <source>
        <dbReference type="SAM" id="Phobius"/>
    </source>
</evidence>
<feature type="transmembrane region" description="Helical" evidence="1">
    <location>
        <begin position="58"/>
        <end position="84"/>
    </location>
</feature>
<dbReference type="Proteomes" id="UP000029917">
    <property type="component" value="Unassembled WGS sequence"/>
</dbReference>